<dbReference type="OrthoDB" id="9806477at2"/>
<dbReference type="RefSeq" id="WP_091994821.1">
    <property type="nucleotide sequence ID" value="NZ_FMYQ01000002.1"/>
</dbReference>
<dbReference type="Pfam" id="PF08447">
    <property type="entry name" value="PAS_3"/>
    <property type="match status" value="1"/>
</dbReference>
<evidence type="ECO:0000256" key="4">
    <source>
        <dbReference type="ARBA" id="ARBA00022500"/>
    </source>
</evidence>
<evidence type="ECO:0000256" key="3">
    <source>
        <dbReference type="ARBA" id="ARBA00022481"/>
    </source>
</evidence>
<dbReference type="STRING" id="416944.SAMN05421548_102233"/>
<dbReference type="SMART" id="SM00283">
    <property type="entry name" value="MA"/>
    <property type="match status" value="1"/>
</dbReference>
<evidence type="ECO:0000256" key="8">
    <source>
        <dbReference type="ARBA" id="ARBA00023136"/>
    </source>
</evidence>
<dbReference type="AlphaFoldDB" id="A0A1G6HEE1"/>
<dbReference type="InterPro" id="IPR013655">
    <property type="entry name" value="PAS_fold_3"/>
</dbReference>
<keyword evidence="7 12" id="KW-1133">Transmembrane helix</keyword>
<feature type="transmembrane region" description="Helical" evidence="12">
    <location>
        <begin position="192"/>
        <end position="212"/>
    </location>
</feature>
<evidence type="ECO:0000256" key="7">
    <source>
        <dbReference type="ARBA" id="ARBA00022989"/>
    </source>
</evidence>
<evidence type="ECO:0000256" key="2">
    <source>
        <dbReference type="ARBA" id="ARBA00022475"/>
    </source>
</evidence>
<evidence type="ECO:0000256" key="1">
    <source>
        <dbReference type="ARBA" id="ARBA00004429"/>
    </source>
</evidence>
<dbReference type="InterPro" id="IPR035965">
    <property type="entry name" value="PAS-like_dom_sf"/>
</dbReference>
<dbReference type="GO" id="GO:0007165">
    <property type="term" value="P:signal transduction"/>
    <property type="evidence" value="ECO:0007669"/>
    <property type="project" value="UniProtKB-KW"/>
</dbReference>
<dbReference type="NCBIfam" id="TIGR00229">
    <property type="entry name" value="sensory_box"/>
    <property type="match status" value="1"/>
</dbReference>
<organism evidence="14 15">
    <name type="scientific">Paraburkholderia lycopersici</name>
    <dbReference type="NCBI Taxonomy" id="416944"/>
    <lineage>
        <taxon>Bacteria</taxon>
        <taxon>Pseudomonadati</taxon>
        <taxon>Pseudomonadota</taxon>
        <taxon>Betaproteobacteria</taxon>
        <taxon>Burkholderiales</taxon>
        <taxon>Burkholderiaceae</taxon>
        <taxon>Paraburkholderia</taxon>
    </lineage>
</organism>
<keyword evidence="15" id="KW-1185">Reference proteome</keyword>
<keyword evidence="2" id="KW-1003">Cell membrane</keyword>
<dbReference type="Pfam" id="PF00672">
    <property type="entry name" value="HAMP"/>
    <property type="match status" value="1"/>
</dbReference>
<proteinExistence type="inferred from homology"/>
<dbReference type="CDD" id="cd00130">
    <property type="entry name" value="PAS"/>
    <property type="match status" value="1"/>
</dbReference>
<evidence type="ECO:0000256" key="9">
    <source>
        <dbReference type="ARBA" id="ARBA00029447"/>
    </source>
</evidence>
<evidence type="ECO:0000313" key="14">
    <source>
        <dbReference type="EMBL" id="SDB92629.1"/>
    </source>
</evidence>
<keyword evidence="8 12" id="KW-0472">Membrane</keyword>
<dbReference type="InterPro" id="IPR004089">
    <property type="entry name" value="MCPsignal_dom"/>
</dbReference>
<dbReference type="InterPro" id="IPR000014">
    <property type="entry name" value="PAS"/>
</dbReference>
<evidence type="ECO:0000313" key="15">
    <source>
        <dbReference type="Proteomes" id="UP000198908"/>
    </source>
</evidence>
<name>A0A1G6HEE1_9BURK</name>
<evidence type="ECO:0000259" key="13">
    <source>
        <dbReference type="PROSITE" id="PS50111"/>
    </source>
</evidence>
<dbReference type="Gene3D" id="1.10.287.950">
    <property type="entry name" value="Methyl-accepting chemotaxis protein"/>
    <property type="match status" value="1"/>
</dbReference>
<keyword evidence="5" id="KW-0997">Cell inner membrane</keyword>
<dbReference type="EMBL" id="FMYQ01000002">
    <property type="protein sequence ID" value="SDB92629.1"/>
    <property type="molecule type" value="Genomic_DNA"/>
</dbReference>
<dbReference type="GO" id="GO:0004888">
    <property type="term" value="F:transmembrane signaling receptor activity"/>
    <property type="evidence" value="ECO:0007669"/>
    <property type="project" value="TreeGrafter"/>
</dbReference>
<protein>
    <submittedName>
        <fullName evidence="14">Aerotaxis receptor</fullName>
    </submittedName>
</protein>
<dbReference type="InterPro" id="IPR003660">
    <property type="entry name" value="HAMP_dom"/>
</dbReference>
<keyword evidence="11" id="KW-0175">Coiled coil</keyword>
<dbReference type="PANTHER" id="PTHR43531">
    <property type="entry name" value="PROTEIN ICFG"/>
    <property type="match status" value="1"/>
</dbReference>
<keyword evidence="4" id="KW-0145">Chemotaxis</keyword>
<evidence type="ECO:0000256" key="6">
    <source>
        <dbReference type="ARBA" id="ARBA00022692"/>
    </source>
</evidence>
<dbReference type="GO" id="GO:0005886">
    <property type="term" value="C:plasma membrane"/>
    <property type="evidence" value="ECO:0007669"/>
    <property type="project" value="UniProtKB-SubCell"/>
</dbReference>
<accession>A0A1G6HEE1</accession>
<dbReference type="Proteomes" id="UP000198908">
    <property type="component" value="Unassembled WGS sequence"/>
</dbReference>
<reference evidence="15" key="1">
    <citation type="submission" date="2016-09" db="EMBL/GenBank/DDBJ databases">
        <authorList>
            <person name="Varghese N."/>
            <person name="Submissions S."/>
        </authorList>
    </citation>
    <scope>NUCLEOTIDE SEQUENCE [LARGE SCALE GENOMIC DNA]</scope>
    <source>
        <strain evidence="15">TNe-862</strain>
    </source>
</reference>
<dbReference type="FunFam" id="1.10.287.950:FF:000001">
    <property type="entry name" value="Methyl-accepting chemotaxis sensory transducer"/>
    <property type="match status" value="1"/>
</dbReference>
<dbReference type="Gene3D" id="3.30.450.20">
    <property type="entry name" value="PAS domain"/>
    <property type="match status" value="1"/>
</dbReference>
<dbReference type="FunFam" id="3.30.450.20:FF:000046">
    <property type="entry name" value="Aerotaxis sensor receptor"/>
    <property type="match status" value="1"/>
</dbReference>
<dbReference type="SUPFAM" id="SSF58104">
    <property type="entry name" value="Methyl-accepting chemotaxis protein (MCP) signaling domain"/>
    <property type="match status" value="1"/>
</dbReference>
<dbReference type="PANTHER" id="PTHR43531:SF7">
    <property type="entry name" value="AEROTAXIS RECEPTOR"/>
    <property type="match status" value="1"/>
</dbReference>
<keyword evidence="14" id="KW-0675">Receptor</keyword>
<feature type="domain" description="Methyl-accepting transducer" evidence="13">
    <location>
        <begin position="271"/>
        <end position="500"/>
    </location>
</feature>
<feature type="coiled-coil region" evidence="11">
    <location>
        <begin position="471"/>
        <end position="509"/>
    </location>
</feature>
<gene>
    <name evidence="14" type="ORF">SAMN05421548_102233</name>
</gene>
<dbReference type="CDD" id="cd11386">
    <property type="entry name" value="MCP_signal"/>
    <property type="match status" value="1"/>
</dbReference>
<dbReference type="PROSITE" id="PS50111">
    <property type="entry name" value="CHEMOTAXIS_TRANSDUC_2"/>
    <property type="match status" value="1"/>
</dbReference>
<evidence type="ECO:0000256" key="12">
    <source>
        <dbReference type="SAM" id="Phobius"/>
    </source>
</evidence>
<evidence type="ECO:0000256" key="11">
    <source>
        <dbReference type="SAM" id="Coils"/>
    </source>
</evidence>
<sequence length="514" mass="54826">MRNNQPVTQRERELPANSTLMSKTDAQGRINYANVDFVQASGFSADELQGQPHNIVRHPDMPGEAFADMWRTLKDGQPWSAVVKNRHKSGDHYWVTANAVPIVRGGQTTGYLSIRTRPSREEIAAAEALYRDFREGRAGKRSFHKGLIVRSGLMKITSLFKTASVRTRLHLAMAAFAAWQIAGFVIAGPTSIPAAVTAGFALAGMAALTVFFGRQIATPLERVLKGALEVASGDRYEVKPLDRVDEIGMINRVVGQLGLILRWLALDVNGQVAGVRTASREIAQGNLDLSRRTEQAATSVQQTASAMAEITSATQSNAETAREAALSSAQTRDAATKGGQAIEEVVVTMGDVTSSSRRITDIIGVIEGIAFQTNILALNAAVEAARAGDQGRGFAVVAGEVRALAQRSATAAGEIKQLIGESVSTVDSQSSQVNETGQTMKEIVEQVKRVSGLIAEISAAISEQSIGMTQIDGAIEKLDEIAQQNAALVEETAAASENLKQQATQLAQAVSVFC</sequence>
<evidence type="ECO:0000256" key="5">
    <source>
        <dbReference type="ARBA" id="ARBA00022519"/>
    </source>
</evidence>
<comment type="similarity">
    <text evidence="9">Belongs to the methyl-accepting chemotaxis (MCP) protein family.</text>
</comment>
<keyword evidence="6 12" id="KW-0812">Transmembrane</keyword>
<keyword evidence="3" id="KW-0488">Methylation</keyword>
<evidence type="ECO:0000256" key="10">
    <source>
        <dbReference type="PROSITE-ProRule" id="PRU00284"/>
    </source>
</evidence>
<dbReference type="SUPFAM" id="SSF55785">
    <property type="entry name" value="PYP-like sensor domain (PAS domain)"/>
    <property type="match status" value="1"/>
</dbReference>
<feature type="transmembrane region" description="Helical" evidence="12">
    <location>
        <begin position="169"/>
        <end position="186"/>
    </location>
</feature>
<dbReference type="InterPro" id="IPR051310">
    <property type="entry name" value="MCP_chemotaxis"/>
</dbReference>
<keyword evidence="10" id="KW-0807">Transducer</keyword>
<dbReference type="GO" id="GO:0052131">
    <property type="term" value="P:positive aerotaxis"/>
    <property type="evidence" value="ECO:0007669"/>
    <property type="project" value="UniProtKB-ARBA"/>
</dbReference>
<comment type="subcellular location">
    <subcellularLocation>
        <location evidence="1">Cell inner membrane</location>
        <topology evidence="1">Multi-pass membrane protein</topology>
    </subcellularLocation>
</comment>
<dbReference type="Pfam" id="PF00015">
    <property type="entry name" value="MCPsignal"/>
    <property type="match status" value="1"/>
</dbReference>